<dbReference type="EMBL" id="JAGMUV010000001">
    <property type="protein sequence ID" value="KAH7177010.1"/>
    <property type="molecule type" value="Genomic_DNA"/>
</dbReference>
<comment type="caution">
    <text evidence="1">The sequence shown here is derived from an EMBL/GenBank/DDBJ whole genome shotgun (WGS) entry which is preliminary data.</text>
</comment>
<gene>
    <name evidence="1" type="ORF">EDB81DRAFT_634672</name>
</gene>
<keyword evidence="2" id="KW-1185">Reference proteome</keyword>
<dbReference type="AlphaFoldDB" id="A0A9P9JNP3"/>
<sequence>MPATTFPSVSPGEPDLSSERVGLLLRFGKRATFTSAREARYSDENKTLPNNPVLLPSISEHTQLQRAFLRFGLYCQVFPGHESDPYGPGRNPPSDYRADQQFSLFLANLMPWEVEAMCCIEQHFSSRIGNIIDELEELIHAVMSAPGVVLPEPSRPTSQSSAEEQSIHEKLIQDNLIKFADLDLTDLGLFGRDGRHESPEYISYMTSLGLDFMYNLAVSNKRKRTEMIQSNHPVTQEFLPEALDHAPRLPSGPEQNIPHDIVNDDDPSHSNLGYRMFRNASKSGLYMRTSLGYSQYPAMRQLGYVFWDTSRIVSPEVSEKLLAAAQMSLDESKLRFDRRWRETAEDRLKGTKLPKEQFERIEREFGSLLFDDQ</sequence>
<dbReference type="OrthoDB" id="5304511at2759"/>
<protein>
    <submittedName>
        <fullName evidence="1">Uncharacterized protein</fullName>
    </submittedName>
</protein>
<dbReference type="Proteomes" id="UP000738349">
    <property type="component" value="Unassembled WGS sequence"/>
</dbReference>
<evidence type="ECO:0000313" key="2">
    <source>
        <dbReference type="Proteomes" id="UP000738349"/>
    </source>
</evidence>
<evidence type="ECO:0000313" key="1">
    <source>
        <dbReference type="EMBL" id="KAH7177010.1"/>
    </source>
</evidence>
<proteinExistence type="predicted"/>
<name>A0A9P9JNP3_9HYPO</name>
<accession>A0A9P9JNP3</accession>
<organism evidence="1 2">
    <name type="scientific">Dactylonectria macrodidyma</name>
    <dbReference type="NCBI Taxonomy" id="307937"/>
    <lineage>
        <taxon>Eukaryota</taxon>
        <taxon>Fungi</taxon>
        <taxon>Dikarya</taxon>
        <taxon>Ascomycota</taxon>
        <taxon>Pezizomycotina</taxon>
        <taxon>Sordariomycetes</taxon>
        <taxon>Hypocreomycetidae</taxon>
        <taxon>Hypocreales</taxon>
        <taxon>Nectriaceae</taxon>
        <taxon>Dactylonectria</taxon>
    </lineage>
</organism>
<reference evidence="1" key="1">
    <citation type="journal article" date="2021" name="Nat. Commun.">
        <title>Genetic determinants of endophytism in the Arabidopsis root mycobiome.</title>
        <authorList>
            <person name="Mesny F."/>
            <person name="Miyauchi S."/>
            <person name="Thiergart T."/>
            <person name="Pickel B."/>
            <person name="Atanasova L."/>
            <person name="Karlsson M."/>
            <person name="Huettel B."/>
            <person name="Barry K.W."/>
            <person name="Haridas S."/>
            <person name="Chen C."/>
            <person name="Bauer D."/>
            <person name="Andreopoulos W."/>
            <person name="Pangilinan J."/>
            <person name="LaButti K."/>
            <person name="Riley R."/>
            <person name="Lipzen A."/>
            <person name="Clum A."/>
            <person name="Drula E."/>
            <person name="Henrissat B."/>
            <person name="Kohler A."/>
            <person name="Grigoriev I.V."/>
            <person name="Martin F.M."/>
            <person name="Hacquard S."/>
        </authorList>
    </citation>
    <scope>NUCLEOTIDE SEQUENCE</scope>
    <source>
        <strain evidence="1">MPI-CAGE-AT-0147</strain>
    </source>
</reference>